<sequence>RIGDSGEPCGMPFCTMAISPRVPSRHTAAWRSLRKLAIHLTYSRGIPFLRSSDRSRLWFTKSKYPFISNVSADVTFL</sequence>
<keyword evidence="2" id="KW-1185">Reference proteome</keyword>
<evidence type="ECO:0000313" key="1">
    <source>
        <dbReference type="EMBL" id="KDR85941.1"/>
    </source>
</evidence>
<dbReference type="OrthoDB" id="2793825at2759"/>
<organism evidence="1 2">
    <name type="scientific">Galerina marginata (strain CBS 339.88)</name>
    <dbReference type="NCBI Taxonomy" id="685588"/>
    <lineage>
        <taxon>Eukaryota</taxon>
        <taxon>Fungi</taxon>
        <taxon>Dikarya</taxon>
        <taxon>Basidiomycota</taxon>
        <taxon>Agaricomycotina</taxon>
        <taxon>Agaricomycetes</taxon>
        <taxon>Agaricomycetidae</taxon>
        <taxon>Agaricales</taxon>
        <taxon>Agaricineae</taxon>
        <taxon>Strophariaceae</taxon>
        <taxon>Galerina</taxon>
    </lineage>
</organism>
<accession>A0A067TS17</accession>
<dbReference type="EMBL" id="KL142367">
    <property type="protein sequence ID" value="KDR85941.1"/>
    <property type="molecule type" value="Genomic_DNA"/>
</dbReference>
<evidence type="ECO:0000313" key="2">
    <source>
        <dbReference type="Proteomes" id="UP000027222"/>
    </source>
</evidence>
<reference evidence="2" key="1">
    <citation type="journal article" date="2014" name="Proc. Natl. Acad. Sci. U.S.A.">
        <title>Extensive sampling of basidiomycete genomes demonstrates inadequacy of the white-rot/brown-rot paradigm for wood decay fungi.</title>
        <authorList>
            <person name="Riley R."/>
            <person name="Salamov A.A."/>
            <person name="Brown D.W."/>
            <person name="Nagy L.G."/>
            <person name="Floudas D."/>
            <person name="Held B.W."/>
            <person name="Levasseur A."/>
            <person name="Lombard V."/>
            <person name="Morin E."/>
            <person name="Otillar R."/>
            <person name="Lindquist E.A."/>
            <person name="Sun H."/>
            <person name="LaButti K.M."/>
            <person name="Schmutz J."/>
            <person name="Jabbour D."/>
            <person name="Luo H."/>
            <person name="Baker S.E."/>
            <person name="Pisabarro A.G."/>
            <person name="Walton J.D."/>
            <person name="Blanchette R.A."/>
            <person name="Henrissat B."/>
            <person name="Martin F."/>
            <person name="Cullen D."/>
            <person name="Hibbett D.S."/>
            <person name="Grigoriev I.V."/>
        </authorList>
    </citation>
    <scope>NUCLEOTIDE SEQUENCE [LARGE SCALE GENOMIC DNA]</scope>
    <source>
        <strain evidence="2">CBS 339.88</strain>
    </source>
</reference>
<dbReference type="HOGENOM" id="CLU_2832144_0_0_1"/>
<dbReference type="Proteomes" id="UP000027222">
    <property type="component" value="Unassembled WGS sequence"/>
</dbReference>
<name>A0A067TS17_GALM3</name>
<dbReference type="AlphaFoldDB" id="A0A067TS17"/>
<protein>
    <submittedName>
        <fullName evidence="1">Uncharacterized protein</fullName>
    </submittedName>
</protein>
<proteinExistence type="predicted"/>
<gene>
    <name evidence="1" type="ORF">GALMADRAFT_54109</name>
</gene>
<feature type="non-terminal residue" evidence="1">
    <location>
        <position position="1"/>
    </location>
</feature>